<evidence type="ECO:0000313" key="7">
    <source>
        <dbReference type="Proteomes" id="UP001142055"/>
    </source>
</evidence>
<evidence type="ECO:0000256" key="4">
    <source>
        <dbReference type="RuleBase" id="RU000575"/>
    </source>
</evidence>
<dbReference type="InterPro" id="IPR041991">
    <property type="entry name" value="Ribosomal_eL27_KOW"/>
</dbReference>
<dbReference type="InterPro" id="IPR001141">
    <property type="entry name" value="Ribosomal_eL27"/>
</dbReference>
<dbReference type="AlphaFoldDB" id="A0A9Q0MEH0"/>
<comment type="caution">
    <text evidence="6">The sequence shown here is derived from an EMBL/GenBank/DDBJ whole genome shotgun (WGS) entry which is preliminary data.</text>
</comment>
<comment type="similarity">
    <text evidence="1 4">Belongs to the eukaryotic ribosomal protein eL27 family.</text>
</comment>
<evidence type="ECO:0000256" key="1">
    <source>
        <dbReference type="ARBA" id="ARBA00009124"/>
    </source>
</evidence>
<sequence>MGKIMKPGKVVLLLAGKYAGRKAVILKNQDEGTNAKSYGHALVAGIDRYPRPITRKMGKKKRARRSRIKPFLKVVNYNHLMPTRYIVDMNVEKTDLKEVVKDQSARRKARHEVRSKFENCYKTGKNKWFFSKLRF</sequence>
<dbReference type="PANTHER" id="PTHR10497">
    <property type="entry name" value="60S RIBOSOMAL PROTEIN L27"/>
    <property type="match status" value="1"/>
</dbReference>
<dbReference type="Pfam" id="PF01777">
    <property type="entry name" value="Ribosomal_L27e"/>
    <property type="match status" value="1"/>
</dbReference>
<organism evidence="6 7">
    <name type="scientific">Blomia tropicalis</name>
    <name type="common">Mite</name>
    <dbReference type="NCBI Taxonomy" id="40697"/>
    <lineage>
        <taxon>Eukaryota</taxon>
        <taxon>Metazoa</taxon>
        <taxon>Ecdysozoa</taxon>
        <taxon>Arthropoda</taxon>
        <taxon>Chelicerata</taxon>
        <taxon>Arachnida</taxon>
        <taxon>Acari</taxon>
        <taxon>Acariformes</taxon>
        <taxon>Sarcoptiformes</taxon>
        <taxon>Astigmata</taxon>
        <taxon>Glycyphagoidea</taxon>
        <taxon>Echimyopodidae</taxon>
        <taxon>Blomia</taxon>
    </lineage>
</organism>
<evidence type="ECO:0000256" key="2">
    <source>
        <dbReference type="ARBA" id="ARBA00022980"/>
    </source>
</evidence>
<dbReference type="GO" id="GO:0006412">
    <property type="term" value="P:translation"/>
    <property type="evidence" value="ECO:0007669"/>
    <property type="project" value="InterPro"/>
</dbReference>
<dbReference type="OMA" id="KMLNYNH"/>
<dbReference type="Gene3D" id="2.30.30.770">
    <property type="match status" value="1"/>
</dbReference>
<gene>
    <name evidence="6" type="ORF">RDWZM_003218</name>
</gene>
<dbReference type="GO" id="GO:0005840">
    <property type="term" value="C:ribosome"/>
    <property type="evidence" value="ECO:0007669"/>
    <property type="project" value="UniProtKB-KW"/>
</dbReference>
<dbReference type="InterPro" id="IPR038655">
    <property type="entry name" value="Ribosomal_eL27_sf"/>
</dbReference>
<evidence type="ECO:0000313" key="6">
    <source>
        <dbReference type="EMBL" id="KAJ6224673.1"/>
    </source>
</evidence>
<dbReference type="PROSITE" id="PS01107">
    <property type="entry name" value="RIBOSOMAL_L27E"/>
    <property type="match status" value="1"/>
</dbReference>
<protein>
    <recommendedName>
        <fullName evidence="4">60S ribosomal protein L27</fullName>
    </recommendedName>
</protein>
<proteinExistence type="inferred from homology"/>
<dbReference type="CDD" id="cd06090">
    <property type="entry name" value="KOW_RPL27"/>
    <property type="match status" value="1"/>
</dbReference>
<evidence type="ECO:0000259" key="5">
    <source>
        <dbReference type="Pfam" id="PF00467"/>
    </source>
</evidence>
<dbReference type="FunFam" id="2.30.30.770:FF:000001">
    <property type="entry name" value="60S ribosomal protein L27"/>
    <property type="match status" value="1"/>
</dbReference>
<evidence type="ECO:0000256" key="3">
    <source>
        <dbReference type="ARBA" id="ARBA00023274"/>
    </source>
</evidence>
<dbReference type="Pfam" id="PF00467">
    <property type="entry name" value="KOW"/>
    <property type="match status" value="1"/>
</dbReference>
<reference evidence="6" key="1">
    <citation type="submission" date="2022-12" db="EMBL/GenBank/DDBJ databases">
        <title>Genome assemblies of Blomia tropicalis.</title>
        <authorList>
            <person name="Cui Y."/>
        </authorList>
    </citation>
    <scope>NUCLEOTIDE SEQUENCE</scope>
    <source>
        <tissue evidence="6">Adult mites</tissue>
    </source>
</reference>
<name>A0A9Q0MEH0_BLOTA</name>
<dbReference type="SUPFAM" id="SSF50104">
    <property type="entry name" value="Translation proteins SH3-like domain"/>
    <property type="match status" value="1"/>
</dbReference>
<keyword evidence="2 4" id="KW-0689">Ribosomal protein</keyword>
<dbReference type="InterPro" id="IPR008991">
    <property type="entry name" value="Translation_prot_SH3-like_sf"/>
</dbReference>
<dbReference type="OrthoDB" id="2365484at2759"/>
<feature type="domain" description="KOW" evidence="5">
    <location>
        <begin position="7"/>
        <end position="31"/>
    </location>
</feature>
<dbReference type="EMBL" id="JAPWDV010000001">
    <property type="protein sequence ID" value="KAJ6224673.1"/>
    <property type="molecule type" value="Genomic_DNA"/>
</dbReference>
<keyword evidence="3 4" id="KW-0687">Ribonucleoprotein</keyword>
<dbReference type="GO" id="GO:1990904">
    <property type="term" value="C:ribonucleoprotein complex"/>
    <property type="evidence" value="ECO:0007669"/>
    <property type="project" value="UniProtKB-KW"/>
</dbReference>
<accession>A0A9Q0MEH0</accession>
<dbReference type="InterPro" id="IPR018262">
    <property type="entry name" value="Ribosomal_eL27_CS"/>
</dbReference>
<dbReference type="Proteomes" id="UP001142055">
    <property type="component" value="Chromosome 1"/>
</dbReference>
<keyword evidence="7" id="KW-1185">Reference proteome</keyword>
<dbReference type="InterPro" id="IPR005824">
    <property type="entry name" value="KOW"/>
</dbReference>
<dbReference type="GO" id="GO:0003735">
    <property type="term" value="F:structural constituent of ribosome"/>
    <property type="evidence" value="ECO:0007669"/>
    <property type="project" value="InterPro"/>
</dbReference>